<evidence type="ECO:0000313" key="4">
    <source>
        <dbReference type="Proteomes" id="UP000503096"/>
    </source>
</evidence>
<sequence>MSARHLLPAFVLAALVAACAPPSGEKPAQVTPQITEQVLRDRAKEQLAQGIKQYEAGDFESAFKNLTASLDHGLLSKSDQSIARKHIAFIHCVSNREVLCRDEFRKAFEINTDFALTTAEDGHPIWGPIYRNVRAQLITERDAAAAASKPRVPLAKAEQMLADGMVKYDSGDPAAAIKLFEAATKEGLKEKADQVKSLKHTAFSLCLEGKYSACRATFLKIFDVDPTFDLTPAEAGHPSWTRTYAGAKAQAQKALAEKAAKEKAAQPKSAPAAAPTAKDKAPTPPAAAQQPPKKN</sequence>
<evidence type="ECO:0000256" key="1">
    <source>
        <dbReference type="SAM" id="MobiDB-lite"/>
    </source>
</evidence>
<evidence type="ECO:0008006" key="5">
    <source>
        <dbReference type="Google" id="ProtNLM"/>
    </source>
</evidence>
<dbReference type="InterPro" id="IPR011990">
    <property type="entry name" value="TPR-like_helical_dom_sf"/>
</dbReference>
<keyword evidence="2" id="KW-0732">Signal</keyword>
<feature type="compositionally biased region" description="Low complexity" evidence="1">
    <location>
        <begin position="286"/>
        <end position="295"/>
    </location>
</feature>
<dbReference type="NCBIfam" id="NF038027">
    <property type="entry name" value="TssQ_fam"/>
    <property type="match status" value="2"/>
</dbReference>
<dbReference type="Proteomes" id="UP000503096">
    <property type="component" value="Chromosome"/>
</dbReference>
<keyword evidence="4" id="KW-1185">Reference proteome</keyword>
<dbReference type="SUPFAM" id="SSF48452">
    <property type="entry name" value="TPR-like"/>
    <property type="match status" value="1"/>
</dbReference>
<reference evidence="3 4" key="1">
    <citation type="submission" date="2020-04" db="EMBL/GenBank/DDBJ databases">
        <title>Usitatibacter rugosus gen. nov., sp. nov. and Usitatibacter palustris sp. nov., novel members of Usitatibacteraceae fam. nov. within the order Nitrosomonadales isolated from soil.</title>
        <authorList>
            <person name="Huber K.J."/>
            <person name="Neumann-Schaal M."/>
            <person name="Geppert A."/>
            <person name="Luckner M."/>
            <person name="Wanner G."/>
            <person name="Overmann J."/>
        </authorList>
    </citation>
    <scope>NUCLEOTIDE SEQUENCE [LARGE SCALE GENOMIC DNA]</scope>
    <source>
        <strain evidence="3 4">Swamp67</strain>
    </source>
</reference>
<feature type="signal peptide" evidence="2">
    <location>
        <begin position="1"/>
        <end position="20"/>
    </location>
</feature>
<dbReference type="RefSeq" id="WP_171163132.1">
    <property type="nucleotide sequence ID" value="NZ_CP053073.1"/>
</dbReference>
<dbReference type="KEGG" id="upl:DSM104440_02483"/>
<evidence type="ECO:0000313" key="3">
    <source>
        <dbReference type="EMBL" id="QJR15658.1"/>
    </source>
</evidence>
<protein>
    <recommendedName>
        <fullName evidence="5">Lipoprotein</fullName>
    </recommendedName>
</protein>
<dbReference type="InParanoid" id="A0A6M4H9W3"/>
<dbReference type="PROSITE" id="PS51257">
    <property type="entry name" value="PROKAR_LIPOPROTEIN"/>
    <property type="match status" value="1"/>
</dbReference>
<evidence type="ECO:0000256" key="2">
    <source>
        <dbReference type="SAM" id="SignalP"/>
    </source>
</evidence>
<feature type="chain" id="PRO_5027009542" description="Lipoprotein" evidence="2">
    <location>
        <begin position="21"/>
        <end position="295"/>
    </location>
</feature>
<feature type="compositionally biased region" description="Basic and acidic residues" evidence="1">
    <location>
        <begin position="255"/>
        <end position="265"/>
    </location>
</feature>
<accession>A0A6M4H9W3</accession>
<gene>
    <name evidence="3" type="ORF">DSM104440_02483</name>
</gene>
<feature type="region of interest" description="Disordered" evidence="1">
    <location>
        <begin position="255"/>
        <end position="295"/>
    </location>
</feature>
<name>A0A6M4H9W3_9PROT</name>
<organism evidence="3 4">
    <name type="scientific">Usitatibacter palustris</name>
    <dbReference type="NCBI Taxonomy" id="2732487"/>
    <lineage>
        <taxon>Bacteria</taxon>
        <taxon>Pseudomonadati</taxon>
        <taxon>Pseudomonadota</taxon>
        <taxon>Betaproteobacteria</taxon>
        <taxon>Nitrosomonadales</taxon>
        <taxon>Usitatibacteraceae</taxon>
        <taxon>Usitatibacter</taxon>
    </lineage>
</organism>
<dbReference type="InterPro" id="IPR047780">
    <property type="entry name" value="TssQ-like"/>
</dbReference>
<dbReference type="EMBL" id="CP053073">
    <property type="protein sequence ID" value="QJR15658.1"/>
    <property type="molecule type" value="Genomic_DNA"/>
</dbReference>
<dbReference type="AlphaFoldDB" id="A0A6M4H9W3"/>
<dbReference type="Gene3D" id="1.25.40.10">
    <property type="entry name" value="Tetratricopeptide repeat domain"/>
    <property type="match status" value="1"/>
</dbReference>
<proteinExistence type="predicted"/>
<feature type="compositionally biased region" description="Low complexity" evidence="1">
    <location>
        <begin position="266"/>
        <end position="276"/>
    </location>
</feature>